<sequence length="381" mass="41662">MTTNELQTRPIRLKQGVALYASKDPEFFFIGTPRTRVGFQSKCARAIFEYFAANAATEQTEQLLQEILDSSEHTSVQISELTTQLNDCGLIESQQSKIRVSERYISAITEKAKVASAHKGDASFEQLKKKIEPELIQSRWVPGVIDSGIEIINQRHLAHVEISGHSRAATQLFALLLASGVTHTQFGLGYRQNSPLITDTDIEAGSIRSTDLGKTFKARTNELSKEISLLPLDKVESAQELEGDFKEQTLKIHFGEIDPVIRSLWMSAGQQHLIIGEVEGACLTLGPIVKPGQTPCNRCVELLENEQSEAGAEIVRTGETTAELPVVGAHFLSALVASIVIQLIDTGTCDLMGSIITVDLLSLCSAKHIAIARHPSCGCNW</sequence>
<proteinExistence type="predicted"/>
<dbReference type="Gene3D" id="3.40.50.720">
    <property type="entry name" value="NAD(P)-binding Rossmann-like Domain"/>
    <property type="match status" value="1"/>
</dbReference>
<dbReference type="EMBL" id="CAFBLW010000007">
    <property type="protein sequence ID" value="CAB4868754.1"/>
    <property type="molecule type" value="Genomic_DNA"/>
</dbReference>
<name>A0A6J7DIT2_9ZZZZ</name>
<reference evidence="1" key="1">
    <citation type="submission" date="2020-05" db="EMBL/GenBank/DDBJ databases">
        <authorList>
            <person name="Chiriac C."/>
            <person name="Salcher M."/>
            <person name="Ghai R."/>
            <person name="Kavagutti S V."/>
        </authorList>
    </citation>
    <scope>NUCLEOTIDE SEQUENCE</scope>
</reference>
<evidence type="ECO:0000313" key="1">
    <source>
        <dbReference type="EMBL" id="CAB4868754.1"/>
    </source>
</evidence>
<accession>A0A6J7DIT2</accession>
<organism evidence="1">
    <name type="scientific">freshwater metagenome</name>
    <dbReference type="NCBI Taxonomy" id="449393"/>
    <lineage>
        <taxon>unclassified sequences</taxon>
        <taxon>metagenomes</taxon>
        <taxon>ecological metagenomes</taxon>
    </lineage>
</organism>
<dbReference type="AlphaFoldDB" id="A0A6J7DIT2"/>
<gene>
    <name evidence="1" type="ORF">UFOPK3461_00197</name>
</gene>
<protein>
    <submittedName>
        <fullName evidence="1">Unannotated protein</fullName>
    </submittedName>
</protein>